<dbReference type="InterPro" id="IPR011042">
    <property type="entry name" value="6-blade_b-propeller_TolB-like"/>
</dbReference>
<dbReference type="SUPFAM" id="SSF63829">
    <property type="entry name" value="Calcium-dependent phosphotriesterase"/>
    <property type="match status" value="1"/>
</dbReference>
<dbReference type="Proteomes" id="UP000713904">
    <property type="component" value="Unassembled WGS sequence"/>
</dbReference>
<dbReference type="EMBL" id="JABGBW010000002">
    <property type="protein sequence ID" value="MBC2576034.1"/>
    <property type="molecule type" value="Genomic_DNA"/>
</dbReference>
<evidence type="ECO:0000313" key="3">
    <source>
        <dbReference type="Proteomes" id="UP000713904"/>
    </source>
</evidence>
<protein>
    <submittedName>
        <fullName evidence="2">Uncharacterized protein</fullName>
    </submittedName>
</protein>
<keyword evidence="1" id="KW-0732">Signal</keyword>
<name>A0ABR6TKV0_9FIRM</name>
<dbReference type="RefSeq" id="WP_185624041.1">
    <property type="nucleotide sequence ID" value="NZ_JABGBW010000002.1"/>
</dbReference>
<dbReference type="Gene3D" id="2.120.10.30">
    <property type="entry name" value="TolB, C-terminal domain"/>
    <property type="match status" value="1"/>
</dbReference>
<comment type="caution">
    <text evidence="2">The sequence shown here is derived from an EMBL/GenBank/DDBJ whole genome shotgun (WGS) entry which is preliminary data.</text>
</comment>
<accession>A0ABR6TKV0</accession>
<dbReference type="PROSITE" id="PS51257">
    <property type="entry name" value="PROKAR_LIPOPROTEIN"/>
    <property type="match status" value="1"/>
</dbReference>
<keyword evidence="3" id="KW-1185">Reference proteome</keyword>
<feature type="signal peptide" evidence="1">
    <location>
        <begin position="1"/>
        <end position="23"/>
    </location>
</feature>
<feature type="chain" id="PRO_5045124551" evidence="1">
    <location>
        <begin position="24"/>
        <end position="343"/>
    </location>
</feature>
<sequence length="343" mass="39824">MKITKKIALCIVPLLLCACTVGSEYDKQYDEEKSKELPIFLSSDLDNKMQSLDKFEINLIKGYKTKKIKIDKVGKINGILCRKDDILISDEKNDRLVRINYQGDFIDEIGRKGDGELEFTRPSKIKEYNNKVYVLDAGNYRVKVLDENLKYIDDIKIDIANNLKKDNEYLLTYMDVNKQGIYLNGLSYNENDRVIYYDFDTNQISNLGDNFFGPIISYEDKIYAINKLVKSYKKDDDIIEYRTGTNSLFFIDGDDLTFRNECELPIGMCISDFIFFDDKIIAISESFCSVNIFSKNGKYIGTIDTDIKLQNIIDESRCIDHNNSRIYISSFIPNEIYIFEKVE</sequence>
<reference evidence="2 3" key="1">
    <citation type="submission" date="2020-05" db="EMBL/GenBank/DDBJ databases">
        <title>Draft genome of xy-202 and genomic insight in genome of the genus Peptostreptococcus.</title>
        <authorList>
            <person name="Zhang Z."/>
        </authorList>
    </citation>
    <scope>NUCLEOTIDE SEQUENCE [LARGE SCALE GENOMIC DNA]</scope>
    <source>
        <strain evidence="2 3">DSM 27025</strain>
    </source>
</reference>
<evidence type="ECO:0000256" key="1">
    <source>
        <dbReference type="SAM" id="SignalP"/>
    </source>
</evidence>
<organism evidence="2 3">
    <name type="scientific">Peptostreptococcus canis</name>
    <dbReference type="NCBI Taxonomy" id="1159213"/>
    <lineage>
        <taxon>Bacteria</taxon>
        <taxon>Bacillati</taxon>
        <taxon>Bacillota</taxon>
        <taxon>Clostridia</taxon>
        <taxon>Peptostreptococcales</taxon>
        <taxon>Peptostreptococcaceae</taxon>
        <taxon>Peptostreptococcus</taxon>
    </lineage>
</organism>
<dbReference type="Pfam" id="PF17170">
    <property type="entry name" value="DUF5128"/>
    <property type="match status" value="1"/>
</dbReference>
<gene>
    <name evidence="2" type="ORF">HLB29_04980</name>
</gene>
<evidence type="ECO:0000313" key="2">
    <source>
        <dbReference type="EMBL" id="MBC2576034.1"/>
    </source>
</evidence>
<proteinExistence type="predicted"/>